<protein>
    <submittedName>
        <fullName evidence="1">Uncharacterized protein</fullName>
    </submittedName>
</protein>
<accession>A0ABW9M4C3</accession>
<organism evidence="1 2">
    <name type="scientific">Mycolicibacterium septicum</name>
    <dbReference type="NCBI Taxonomy" id="98668"/>
    <lineage>
        <taxon>Bacteria</taxon>
        <taxon>Bacillati</taxon>
        <taxon>Actinomycetota</taxon>
        <taxon>Actinomycetes</taxon>
        <taxon>Mycobacteriales</taxon>
        <taxon>Mycobacteriaceae</taxon>
        <taxon>Mycolicibacterium</taxon>
    </lineage>
</organism>
<evidence type="ECO:0000313" key="1">
    <source>
        <dbReference type="EMBL" id="MFN6555134.1"/>
    </source>
</evidence>
<comment type="caution">
    <text evidence="1">The sequence shown here is derived from an EMBL/GenBank/DDBJ whole genome shotgun (WGS) entry which is preliminary data.</text>
</comment>
<name>A0ABW9M4C3_9MYCO</name>
<evidence type="ECO:0000313" key="2">
    <source>
        <dbReference type="Proteomes" id="UP001635817"/>
    </source>
</evidence>
<sequence length="207" mass="22087">MPSPTVNATMNPGQEEAAMKNLQPPVRIGRTTIVVITAVAACLAGLSGPSTAHAGPCQQWRFDGYTQLNNPNGNTLEFDTRESSVRGQQARFVFNNGTVVDGSMDGGIYRDRVHVSFDTKLYSIGDYNKIVGNYDGAVAADGFAYGTTFFWEIPTIGTTNDRPVPNPRYSDGTGPWKSATPLRCADAAADDDVLTPAGVNENSDAFG</sequence>
<dbReference type="EMBL" id="JBKBDE010000018">
    <property type="protein sequence ID" value="MFN6555134.1"/>
    <property type="molecule type" value="Genomic_DNA"/>
</dbReference>
<dbReference type="RefSeq" id="WP_409553093.1">
    <property type="nucleotide sequence ID" value="NZ_JBKBDE010000018.1"/>
</dbReference>
<dbReference type="Proteomes" id="UP001635817">
    <property type="component" value="Unassembled WGS sequence"/>
</dbReference>
<gene>
    <name evidence="1" type="ORF">ACK4CP_32410</name>
</gene>
<reference evidence="1 2" key="1">
    <citation type="submission" date="2024-12" db="EMBL/GenBank/DDBJ databases">
        <title>The coexistence of Mycolicibacterium septicum and Mycolicibacterium nivoides in clinical samples.</title>
        <authorList>
            <person name="Wang C."/>
            <person name="Feng Y."/>
            <person name="Zong Z."/>
        </authorList>
    </citation>
    <scope>NUCLEOTIDE SEQUENCE [LARGE SCALE GENOMIC DNA]</scope>
    <source>
        <strain evidence="1 2">120310</strain>
    </source>
</reference>
<keyword evidence="2" id="KW-1185">Reference proteome</keyword>
<proteinExistence type="predicted"/>